<keyword evidence="6" id="KW-1185">Reference proteome</keyword>
<evidence type="ECO:0000313" key="4">
    <source>
        <dbReference type="EMBL" id="KAK8834536.1"/>
    </source>
</evidence>
<dbReference type="Gene3D" id="3.10.620.30">
    <property type="match status" value="1"/>
</dbReference>
<dbReference type="PANTHER" id="PTHR46333:SF2">
    <property type="entry name" value="CYTOKINESIS PROTEIN 3"/>
    <property type="match status" value="1"/>
</dbReference>
<evidence type="ECO:0000313" key="5">
    <source>
        <dbReference type="EMBL" id="KAK8838004.1"/>
    </source>
</evidence>
<dbReference type="EMBL" id="JAPFFF010000057">
    <property type="protein sequence ID" value="KAK8838004.1"/>
    <property type="molecule type" value="Genomic_DNA"/>
</dbReference>
<accession>A0ABR2GL19</accession>
<dbReference type="EMBL" id="JAPFFF010000376">
    <property type="protein sequence ID" value="KAK8834536.1"/>
    <property type="molecule type" value="Genomic_DNA"/>
</dbReference>
<dbReference type="Proteomes" id="UP001470230">
    <property type="component" value="Unassembled WGS sequence"/>
</dbReference>
<feature type="coiled-coil region" evidence="1">
    <location>
        <begin position="954"/>
        <end position="988"/>
    </location>
</feature>
<gene>
    <name evidence="4" type="ORF">M9Y10_027572</name>
    <name evidence="5" type="ORF">M9Y10_035949</name>
</gene>
<protein>
    <recommendedName>
        <fullName evidence="3">Transglutaminase-like domain-containing protein</fullName>
    </recommendedName>
</protein>
<evidence type="ECO:0000256" key="1">
    <source>
        <dbReference type="SAM" id="Coils"/>
    </source>
</evidence>
<comment type="caution">
    <text evidence="4">The sequence shown here is derived from an EMBL/GenBank/DDBJ whole genome shotgun (WGS) entry which is preliminary data.</text>
</comment>
<feature type="compositionally biased region" description="Basic and acidic residues" evidence="2">
    <location>
        <begin position="667"/>
        <end position="754"/>
    </location>
</feature>
<feature type="region of interest" description="Disordered" evidence="2">
    <location>
        <begin position="993"/>
        <end position="1046"/>
    </location>
</feature>
<evidence type="ECO:0000313" key="6">
    <source>
        <dbReference type="Proteomes" id="UP001470230"/>
    </source>
</evidence>
<feature type="domain" description="Transglutaminase-like" evidence="3">
    <location>
        <begin position="84"/>
        <end position="190"/>
    </location>
</feature>
<dbReference type="InterPro" id="IPR038765">
    <property type="entry name" value="Papain-like_cys_pep_sf"/>
</dbReference>
<keyword evidence="1" id="KW-0175">Coiled coil</keyword>
<organism evidence="4 6">
    <name type="scientific">Tritrichomonas musculus</name>
    <dbReference type="NCBI Taxonomy" id="1915356"/>
    <lineage>
        <taxon>Eukaryota</taxon>
        <taxon>Metamonada</taxon>
        <taxon>Parabasalia</taxon>
        <taxon>Tritrichomonadida</taxon>
        <taxon>Tritrichomonadidae</taxon>
        <taxon>Tritrichomonas</taxon>
    </lineage>
</organism>
<dbReference type="PANTHER" id="PTHR46333">
    <property type="entry name" value="CYTOKINESIS PROTEIN 3"/>
    <property type="match status" value="1"/>
</dbReference>
<proteinExistence type="predicted"/>
<feature type="region of interest" description="Disordered" evidence="2">
    <location>
        <begin position="664"/>
        <end position="869"/>
    </location>
</feature>
<name>A0ABR2GL19_9EUKA</name>
<reference evidence="4 6" key="1">
    <citation type="submission" date="2024-04" db="EMBL/GenBank/DDBJ databases">
        <title>Tritrichomonas musculus Genome.</title>
        <authorList>
            <person name="Alves-Ferreira E."/>
            <person name="Grigg M."/>
            <person name="Lorenzi H."/>
            <person name="Galac M."/>
        </authorList>
    </citation>
    <scope>NUCLEOTIDE SEQUENCE [LARGE SCALE GENOMIC DNA]</scope>
    <source>
        <strain evidence="4 6">EAF2021</strain>
    </source>
</reference>
<dbReference type="Pfam" id="PF04473">
    <property type="entry name" value="DUF553"/>
    <property type="match status" value="1"/>
</dbReference>
<feature type="region of interest" description="Disordered" evidence="2">
    <location>
        <begin position="1151"/>
        <end position="1170"/>
    </location>
</feature>
<dbReference type="SUPFAM" id="SSF54001">
    <property type="entry name" value="Cysteine proteinases"/>
    <property type="match status" value="1"/>
</dbReference>
<evidence type="ECO:0000259" key="3">
    <source>
        <dbReference type="Pfam" id="PF04473"/>
    </source>
</evidence>
<dbReference type="InterPro" id="IPR052557">
    <property type="entry name" value="CAP/Cytokinesis_protein"/>
</dbReference>
<feature type="compositionally biased region" description="Basic and acidic residues" evidence="2">
    <location>
        <begin position="808"/>
        <end position="869"/>
    </location>
</feature>
<dbReference type="InterPro" id="IPR007562">
    <property type="entry name" value="Transglutaminase-like_domain"/>
</dbReference>
<evidence type="ECO:0000256" key="2">
    <source>
        <dbReference type="SAM" id="MobiDB-lite"/>
    </source>
</evidence>
<feature type="compositionally biased region" description="Basic and acidic residues" evidence="2">
    <location>
        <begin position="761"/>
        <end position="781"/>
    </location>
</feature>
<feature type="compositionally biased region" description="Low complexity" evidence="2">
    <location>
        <begin position="793"/>
        <end position="807"/>
    </location>
</feature>
<sequence>MTIKCDESLNKLQELVSIFENNDKELTDVPQEMIDKFGFSCLANSLMFKEPKIPKYDDKTIVEYMKTHEFPTVDSLCNYVKSLEDDINKLFAIFTWAALNIIYDMEALLSGNIRSTTLEEVFKTKKAVCSGYAVFYIEMTKRTNIDTSKIIIKNYSNLSKGYGYNHLNPPKYVKSDHASVFIEINGSKFISEPTWGAGGTVNNEYKHNFRPEYFLIPIYRSLNDHYPCDNTEEMLPFKFPLHDYVKSCKMHLLKRNLKTESIPFVNFECKNGYLEQIYSCVGPIDFISFRLYLKKNNTFYQISEEGIVGYEIIQKRLPKHPERCRFRVSIAFPQKGFYKIEMFIDTNEAVEYYVNNLEKSSISIPLSTNCWQDQKFIPIIPKKVLTNINLSYAVIRFAVSPKRSGVLCRIFKLNNKNSFEKNGQLIDQKYYTYATLKLPFDDERYEDIVIVNFPFIGRYAVDLYLSNDIGSYNSFITYYFDVNYDTKKNFQLTDVSHFLYSGRSFTETKYYHETNDEIIFNPNFDGFLVNECNQTFELKTNLNEDAINVQVQQNDHRTIFPKIIDQNDCVKRFQFTLSNGYGSYNLFGWFNHGVQPLIKIKYFYVDDLKEPDQNEIDLLNDLKKIIDQEKREDNYKEIIHELESENEPKEKNKTEFVAENTKCNESTIKEEDSETKIEKLPGKKESTIKEKDSETKIEKLPGKKESTIKEEDSETKIEKLPGKNESTIKEKENETKVENKGDKNKKSKDTDHKTQIKSVNNKKDTNLKEKPNKKDNNESQKQKTVNKPITSIVPKTTNNNTNLPVNNNKKEKEHIKIKNKKSEDQIDEEKKATNKDEKSKQLNDNNNHKDKNLKNQNKEKIQNNEIDKKEKHHKNIISIENFNPNKPIKINDPFTISALKNMEIEIKDITYPDDIVIQSFCYDPKYNDIIKEKLFKCVDILIKCVKKERKRIIHEFHNHNLHNQNKEINRYKQKVDEIKDYIKKLADHKFKMKPELTDKEKSRNDGKTDKFKEKEILKADDSNEKQTEKISKDNEIDQSHIDIEEKHTNHKFKNDVKFKSNLTFLIEKNNQINSANQYYINNHLMKSIKLINNIIHKSRFNGDGKLFTDKETKKNKHGRKRPVSIMNHKIVCSKEKEYSYYETNEFLKQNPYRTPRRANSANSRKKSNNL</sequence>